<organism evidence="1 2">
    <name type="scientific">Sinomonas terrae</name>
    <dbReference type="NCBI Taxonomy" id="2908838"/>
    <lineage>
        <taxon>Bacteria</taxon>
        <taxon>Bacillati</taxon>
        <taxon>Actinomycetota</taxon>
        <taxon>Actinomycetes</taxon>
        <taxon>Micrococcales</taxon>
        <taxon>Micrococcaceae</taxon>
        <taxon>Sinomonas</taxon>
    </lineage>
</organism>
<sequence length="193" mass="21536">MGLLEPKDLVFEFSMRRLGPEALRDIPEEYAHHWRVKITGRQLDEDFDEVDEVTVGDAEAYVIPDAAGQRDLFLTLDAHSQDLADVGEMLQIIRPDLLEALAESWGRDLLYVSYIELDRAHRGRGLGKAVLEGILDGVGRYVGLVVLEAAPLPGDDAAEEGSLLHRSAKRSLARYWSAAGFEKADGDWMYQLV</sequence>
<dbReference type="EMBL" id="JAKZBV010000002">
    <property type="protein sequence ID" value="MCH6472523.1"/>
    <property type="molecule type" value="Genomic_DNA"/>
</dbReference>
<dbReference type="Proteomes" id="UP001202922">
    <property type="component" value="Unassembled WGS sequence"/>
</dbReference>
<accession>A0ABS9U748</accession>
<dbReference type="RefSeq" id="WP_241056692.1">
    <property type="nucleotide sequence ID" value="NZ_JAKZBV010000002.1"/>
</dbReference>
<comment type="caution">
    <text evidence="1">The sequence shown here is derived from an EMBL/GenBank/DDBJ whole genome shotgun (WGS) entry which is preliminary data.</text>
</comment>
<proteinExistence type="predicted"/>
<reference evidence="1 2" key="1">
    <citation type="submission" date="2022-03" db="EMBL/GenBank/DDBJ databases">
        <title>Sinomonas sp. isolated from a soil.</title>
        <authorList>
            <person name="Han J."/>
            <person name="Kim D.-U."/>
        </authorList>
    </citation>
    <scope>NUCLEOTIDE SEQUENCE [LARGE SCALE GENOMIC DNA]</scope>
    <source>
        <strain evidence="1 2">5-5</strain>
    </source>
</reference>
<protein>
    <recommendedName>
        <fullName evidence="3">GNAT family N-acetyltransferase</fullName>
    </recommendedName>
</protein>
<evidence type="ECO:0000313" key="1">
    <source>
        <dbReference type="EMBL" id="MCH6472523.1"/>
    </source>
</evidence>
<gene>
    <name evidence="1" type="ORF">L0M17_21605</name>
</gene>
<evidence type="ECO:0008006" key="3">
    <source>
        <dbReference type="Google" id="ProtNLM"/>
    </source>
</evidence>
<evidence type="ECO:0000313" key="2">
    <source>
        <dbReference type="Proteomes" id="UP001202922"/>
    </source>
</evidence>
<keyword evidence="2" id="KW-1185">Reference proteome</keyword>
<name>A0ABS9U748_9MICC</name>